<dbReference type="EMBL" id="AVOT02144440">
    <property type="protein sequence ID" value="MBW0591691.1"/>
    <property type="molecule type" value="Genomic_DNA"/>
</dbReference>
<name>A0A9Q3L410_9BASI</name>
<comment type="caution">
    <text evidence="1">The sequence shown here is derived from an EMBL/GenBank/DDBJ whole genome shotgun (WGS) entry which is preliminary data.</text>
</comment>
<dbReference type="Proteomes" id="UP000765509">
    <property type="component" value="Unassembled WGS sequence"/>
</dbReference>
<protein>
    <submittedName>
        <fullName evidence="1">Uncharacterized protein</fullName>
    </submittedName>
</protein>
<accession>A0A9Q3L410</accession>
<evidence type="ECO:0000313" key="2">
    <source>
        <dbReference type="Proteomes" id="UP000765509"/>
    </source>
</evidence>
<proteinExistence type="predicted"/>
<keyword evidence="2" id="KW-1185">Reference proteome</keyword>
<organism evidence="1 2">
    <name type="scientific">Austropuccinia psidii MF-1</name>
    <dbReference type="NCBI Taxonomy" id="1389203"/>
    <lineage>
        <taxon>Eukaryota</taxon>
        <taxon>Fungi</taxon>
        <taxon>Dikarya</taxon>
        <taxon>Basidiomycota</taxon>
        <taxon>Pucciniomycotina</taxon>
        <taxon>Pucciniomycetes</taxon>
        <taxon>Pucciniales</taxon>
        <taxon>Sphaerophragmiaceae</taxon>
        <taxon>Austropuccinia</taxon>
    </lineage>
</organism>
<sequence length="120" mass="13562">MMTSKDGSIYIYNKIKDHSFFQNHSTCKQLPISHQLALTLEQLGSNGNAGLVGKLAQHFNVGRGTVVLITRQVIQAIDSYKEEYIKWPNSCRRCEISQVMWKEGFDGCMGFINGTKFPLC</sequence>
<dbReference type="AlphaFoldDB" id="A0A9Q3L410"/>
<gene>
    <name evidence="1" type="ORF">O181_131406</name>
</gene>
<dbReference type="OrthoDB" id="2502344at2759"/>
<evidence type="ECO:0000313" key="1">
    <source>
        <dbReference type="EMBL" id="MBW0591691.1"/>
    </source>
</evidence>
<reference evidence="1" key="1">
    <citation type="submission" date="2021-03" db="EMBL/GenBank/DDBJ databases">
        <title>Draft genome sequence of rust myrtle Austropuccinia psidii MF-1, a brazilian biotype.</title>
        <authorList>
            <person name="Quecine M.C."/>
            <person name="Pachon D.M.R."/>
            <person name="Bonatelli M.L."/>
            <person name="Correr F.H."/>
            <person name="Franceschini L.M."/>
            <person name="Leite T.F."/>
            <person name="Margarido G.R.A."/>
            <person name="Almeida C.A."/>
            <person name="Ferrarezi J.A."/>
            <person name="Labate C.A."/>
        </authorList>
    </citation>
    <scope>NUCLEOTIDE SEQUENCE</scope>
    <source>
        <strain evidence="1">MF-1</strain>
    </source>
</reference>